<name>A0A0N7ITY2_BLAVI</name>
<dbReference type="EMBL" id="LN907867">
    <property type="protein sequence ID" value="CUU43752.1"/>
    <property type="molecule type" value="Genomic_DNA"/>
</dbReference>
<organism evidence="1 2">
    <name type="scientific">Blastochloris viridis</name>
    <name type="common">Rhodopseudomonas viridis</name>
    <dbReference type="NCBI Taxonomy" id="1079"/>
    <lineage>
        <taxon>Bacteria</taxon>
        <taxon>Pseudomonadati</taxon>
        <taxon>Pseudomonadota</taxon>
        <taxon>Alphaproteobacteria</taxon>
        <taxon>Hyphomicrobiales</taxon>
        <taxon>Blastochloridaceae</taxon>
        <taxon>Blastochloris</taxon>
    </lineage>
</organism>
<protein>
    <recommendedName>
        <fullName evidence="3">PIN domain-containing protein</fullName>
    </recommendedName>
</protein>
<gene>
    <name evidence="1" type="ORF">BVIRIDIS_27780</name>
</gene>
<sequence>MGKPKPLSAENLDLIKAFFNQPFIKLLPVDMEIADMARKLVRETPKLSKRPDAVHLASAIRWSLDEMHTYDGSDLLHLSEKFATKAGTLIKICVPDEASDGPLFAALGKG</sequence>
<reference evidence="2" key="1">
    <citation type="journal article" date="2016" name="Genome Announc.">
        <title>Revised genome sequence of the purple photosynthetic bacterium Blastochloris viridis.</title>
        <authorList>
            <person name="Liu L.N."/>
            <person name="Faulkner M."/>
            <person name="Liu X."/>
            <person name="Huang F."/>
            <person name="Darby A.C."/>
            <person name="Hall N."/>
        </authorList>
    </citation>
    <scope>NUCLEOTIDE SEQUENCE [LARGE SCALE GENOMIC DNA]</scope>
    <source>
        <strain evidence="2">ATCC 19567 / DSM 133 / F</strain>
    </source>
</reference>
<dbReference type="AlphaFoldDB" id="A0A0N7ITY2"/>
<evidence type="ECO:0008006" key="3">
    <source>
        <dbReference type="Google" id="ProtNLM"/>
    </source>
</evidence>
<accession>A0A0N7ITY2</accession>
<dbReference type="InterPro" id="IPR029060">
    <property type="entry name" value="PIN-like_dom_sf"/>
</dbReference>
<dbReference type="SUPFAM" id="SSF88723">
    <property type="entry name" value="PIN domain-like"/>
    <property type="match status" value="1"/>
</dbReference>
<dbReference type="Proteomes" id="UP000065734">
    <property type="component" value="Chromosome I"/>
</dbReference>
<proteinExistence type="predicted"/>
<keyword evidence="2" id="KW-1185">Reference proteome</keyword>
<dbReference type="STRING" id="1079.BVIR_12"/>
<evidence type="ECO:0000313" key="1">
    <source>
        <dbReference type="EMBL" id="CUU43752.1"/>
    </source>
</evidence>
<dbReference type="KEGG" id="bvr:BVIR_12"/>
<evidence type="ECO:0000313" key="2">
    <source>
        <dbReference type="Proteomes" id="UP000065734"/>
    </source>
</evidence>